<evidence type="ECO:0000259" key="1">
    <source>
        <dbReference type="Pfam" id="PF08044"/>
    </source>
</evidence>
<evidence type="ECO:0000313" key="3">
    <source>
        <dbReference type="Proteomes" id="UP000326553"/>
    </source>
</evidence>
<reference evidence="2 3" key="1">
    <citation type="submission" date="2017-09" db="EMBL/GenBank/DDBJ databases">
        <authorList>
            <person name="Lee N."/>
            <person name="Cho B.-K."/>
        </authorList>
    </citation>
    <scope>NUCLEOTIDE SEQUENCE [LARGE SCALE GENOMIC DNA]</scope>
    <source>
        <strain evidence="2 3">ATCC 12461</strain>
    </source>
</reference>
<dbReference type="OrthoDB" id="3428481at2"/>
<feature type="domain" description="DUF1707" evidence="1">
    <location>
        <begin position="12"/>
        <end position="62"/>
    </location>
</feature>
<dbReference type="AlphaFoldDB" id="A0A5J6HA66"/>
<dbReference type="EMBL" id="CP023695">
    <property type="protein sequence ID" value="QEV16172.1"/>
    <property type="molecule type" value="Genomic_DNA"/>
</dbReference>
<sequence length="181" mass="19675">MAFQPKDPHALIGDADRERAAQLLKDAYAKGQLTHQQLDQCLEQVLSARTRGQIDVAVAGLPAQNPGDRSTITTVSGLILRRGRWRVPADLTVASALASVYLDLSRAVIEHPVVDLEVLIGVGRVRIIVPREAVVDLQDMKTGLKGLSYKPGRSSGAQGPRIRIHGTVGMRKLTVRHALLR</sequence>
<gene>
    <name evidence="2" type="ORF">CP975_00320</name>
</gene>
<proteinExistence type="predicted"/>
<dbReference type="KEGG" id="salw:CP975_00320"/>
<protein>
    <submittedName>
        <fullName evidence="2">DUF1707 domain-containing protein</fullName>
    </submittedName>
</protein>
<dbReference type="Pfam" id="PF08044">
    <property type="entry name" value="DUF1707"/>
    <property type="match status" value="1"/>
</dbReference>
<organism evidence="2 3">
    <name type="scientific">Streptomyces alboniger</name>
    <dbReference type="NCBI Taxonomy" id="132473"/>
    <lineage>
        <taxon>Bacteria</taxon>
        <taxon>Bacillati</taxon>
        <taxon>Actinomycetota</taxon>
        <taxon>Actinomycetes</taxon>
        <taxon>Kitasatosporales</taxon>
        <taxon>Streptomycetaceae</taxon>
        <taxon>Streptomyces</taxon>
        <taxon>Streptomyces aurantiacus group</taxon>
    </lineage>
</organism>
<dbReference type="InterPro" id="IPR012551">
    <property type="entry name" value="DUF1707_SHOCT-like"/>
</dbReference>
<name>A0A5J6HA66_STRAD</name>
<accession>A0A5J6HA66</accession>
<dbReference type="RefSeq" id="WP_055534471.1">
    <property type="nucleotide sequence ID" value="NZ_CP023695.1"/>
</dbReference>
<dbReference type="Proteomes" id="UP000326553">
    <property type="component" value="Chromosome"/>
</dbReference>
<keyword evidence="3" id="KW-1185">Reference proteome</keyword>
<dbReference type="PANTHER" id="PTHR40763">
    <property type="entry name" value="MEMBRANE PROTEIN-RELATED"/>
    <property type="match status" value="1"/>
</dbReference>
<dbReference type="PANTHER" id="PTHR40763:SF5">
    <property type="entry name" value="MEMBRANE PROTEIN"/>
    <property type="match status" value="1"/>
</dbReference>
<evidence type="ECO:0000313" key="2">
    <source>
        <dbReference type="EMBL" id="QEV16172.1"/>
    </source>
</evidence>